<feature type="domain" description="Sulfatase-modifying factor enzyme-like" evidence="1">
    <location>
        <begin position="40"/>
        <end position="271"/>
    </location>
</feature>
<accession>A0A1H6CP78</accession>
<sequence>MKRVLFFALLAGMQLTYAQEKHERYTQQIEGTSLTFSMEAIPGGEFQMGSASGANADEKPVHKVKIDPFWMGTYEVTWNIFEPFLYKDFEVTKSTDGKVPAEVDAVTRPTKPYLDMTFGFGKDGQPALAMTHYNAIQFCKWLYVRTGVFYRLPTEAEWEYACRAGSDKAYFFGDDAAQLGEYAVFQENADGKTAKVGTKKANPWGLYDILGNVSEWTYDQYAEDFYQQFADKVADNPVNVPTQLYPHVVRGGSFESAAIDLRSAARGASDPMWKQLDPQIPKSNWWFPEAPFVGMRLVRPVKQPSHEEIMAYYDKAPIKDF</sequence>
<dbReference type="PANTHER" id="PTHR23150">
    <property type="entry name" value="SULFATASE MODIFYING FACTOR 1, 2"/>
    <property type="match status" value="1"/>
</dbReference>
<name>A0A1H6CP78_9SPHI</name>
<dbReference type="Proteomes" id="UP000236731">
    <property type="component" value="Unassembled WGS sequence"/>
</dbReference>
<gene>
    <name evidence="2" type="ORF">SAMN05421877_11727</name>
</gene>
<dbReference type="InterPro" id="IPR005532">
    <property type="entry name" value="SUMF_dom"/>
</dbReference>
<dbReference type="RefSeq" id="WP_103907886.1">
    <property type="nucleotide sequence ID" value="NZ_CP049246.1"/>
</dbReference>
<dbReference type="Pfam" id="PF03781">
    <property type="entry name" value="FGE-sulfatase"/>
    <property type="match status" value="1"/>
</dbReference>
<dbReference type="InterPro" id="IPR016187">
    <property type="entry name" value="CTDL_fold"/>
</dbReference>
<dbReference type="Gene3D" id="3.90.1580.10">
    <property type="entry name" value="paralog of FGE (formylglycine-generating enzyme)"/>
    <property type="match status" value="1"/>
</dbReference>
<evidence type="ECO:0000313" key="2">
    <source>
        <dbReference type="EMBL" id="SEG74256.1"/>
    </source>
</evidence>
<reference evidence="3" key="1">
    <citation type="submission" date="2016-10" db="EMBL/GenBank/DDBJ databases">
        <authorList>
            <person name="Varghese N."/>
            <person name="Submissions S."/>
        </authorList>
    </citation>
    <scope>NUCLEOTIDE SEQUENCE [LARGE SCALE GENOMIC DNA]</scope>
    <source>
        <strain evidence="3">DSM 22361</strain>
    </source>
</reference>
<dbReference type="EMBL" id="FNUT01000017">
    <property type="protein sequence ID" value="SEG74256.1"/>
    <property type="molecule type" value="Genomic_DNA"/>
</dbReference>
<keyword evidence="3" id="KW-1185">Reference proteome</keyword>
<dbReference type="AlphaFoldDB" id="A0A1H6CP78"/>
<dbReference type="InterPro" id="IPR042095">
    <property type="entry name" value="SUMF_sf"/>
</dbReference>
<evidence type="ECO:0000313" key="3">
    <source>
        <dbReference type="Proteomes" id="UP000236731"/>
    </source>
</evidence>
<proteinExistence type="predicted"/>
<evidence type="ECO:0000259" key="1">
    <source>
        <dbReference type="Pfam" id="PF03781"/>
    </source>
</evidence>
<dbReference type="OrthoDB" id="9773278at2"/>
<dbReference type="PANTHER" id="PTHR23150:SF19">
    <property type="entry name" value="FORMYLGLYCINE-GENERATING ENZYME"/>
    <property type="match status" value="1"/>
</dbReference>
<protein>
    <submittedName>
        <fullName evidence="2">Formylglycine-generating enzyme, required for sulfatase activity, contains SUMF1/FGE domain</fullName>
    </submittedName>
</protein>
<dbReference type="GO" id="GO:0120147">
    <property type="term" value="F:formylglycine-generating oxidase activity"/>
    <property type="evidence" value="ECO:0007669"/>
    <property type="project" value="TreeGrafter"/>
</dbReference>
<organism evidence="2 3">
    <name type="scientific">Sphingobacterium lactis</name>
    <dbReference type="NCBI Taxonomy" id="797291"/>
    <lineage>
        <taxon>Bacteria</taxon>
        <taxon>Pseudomonadati</taxon>
        <taxon>Bacteroidota</taxon>
        <taxon>Sphingobacteriia</taxon>
        <taxon>Sphingobacteriales</taxon>
        <taxon>Sphingobacteriaceae</taxon>
        <taxon>Sphingobacterium</taxon>
    </lineage>
</organism>
<dbReference type="SUPFAM" id="SSF56436">
    <property type="entry name" value="C-type lectin-like"/>
    <property type="match status" value="1"/>
</dbReference>
<dbReference type="InterPro" id="IPR051043">
    <property type="entry name" value="Sulfatase_Mod_Factor_Kinase"/>
</dbReference>